<dbReference type="EMBL" id="AE007869">
    <property type="protein sequence ID" value="AAK87417.2"/>
    <property type="molecule type" value="Genomic_DNA"/>
</dbReference>
<reference evidence="1 2" key="2">
    <citation type="journal article" date="2001" name="Science">
        <title>Genome sequence of the plant pathogen and biotechnology agent Agrobacterium tumefaciens C58.</title>
        <authorList>
            <person name="Goodner B."/>
            <person name="Hinkle G."/>
            <person name="Gattung S."/>
            <person name="Miller N."/>
            <person name="Blanchard M."/>
            <person name="Qurollo B."/>
            <person name="Goldman B.S."/>
            <person name="Cao Y."/>
            <person name="Askenazi M."/>
            <person name="Halling C."/>
            <person name="Mullin L."/>
            <person name="Houmiel K."/>
            <person name="Gordon J."/>
            <person name="Vaudin M."/>
            <person name="Iartchouk O."/>
            <person name="Epp A."/>
            <person name="Liu F."/>
            <person name="Wollam C."/>
            <person name="Allinger M."/>
            <person name="Doughty D."/>
            <person name="Scott C."/>
            <person name="Lappas C."/>
            <person name="Markelz B."/>
            <person name="Flanagan C."/>
            <person name="Crowell C."/>
            <person name="Gurson J."/>
            <person name="Lomo C."/>
            <person name="Sear C."/>
            <person name="Strub G."/>
            <person name="Cielo C."/>
            <person name="Slater S."/>
        </authorList>
    </citation>
    <scope>NUCLEOTIDE SEQUENCE [LARGE SCALE GENOMIC DNA]</scope>
    <source>
        <strain evidence="2">C58 / ATCC 33970</strain>
    </source>
</reference>
<organism evidence="1 2">
    <name type="scientific">Agrobacterium fabrum (strain C58 / ATCC 33970)</name>
    <name type="common">Agrobacterium tumefaciens (strain C58)</name>
    <dbReference type="NCBI Taxonomy" id="176299"/>
    <lineage>
        <taxon>Bacteria</taxon>
        <taxon>Pseudomonadati</taxon>
        <taxon>Pseudomonadota</taxon>
        <taxon>Alphaproteobacteria</taxon>
        <taxon>Hyphomicrobiales</taxon>
        <taxon>Rhizobiaceae</taxon>
        <taxon>Rhizobium/Agrobacterium group</taxon>
        <taxon>Agrobacterium</taxon>
        <taxon>Agrobacterium tumefaciens complex</taxon>
    </lineage>
</organism>
<dbReference type="OrthoDB" id="8303110at2"/>
<protein>
    <submittedName>
        <fullName evidence="1">Uncharacterized protein</fullName>
    </submittedName>
</protein>
<reference evidence="1 2" key="1">
    <citation type="journal article" date="2001" name="Science">
        <title>The genome of the natural genetic engineer Agrobacterium tumefaciens C58.</title>
        <authorList>
            <person name="Wood D.W."/>
            <person name="Setubal J.C."/>
            <person name="Kaul R."/>
            <person name="Monks D.E."/>
            <person name="Kitajima J.P."/>
            <person name="Okura V.K."/>
            <person name="Zhou Y."/>
            <person name="Chen L."/>
            <person name="Wood G.E."/>
            <person name="Almeida N.F.Jr."/>
            <person name="Woo L."/>
            <person name="Chen Y."/>
            <person name="Paulsen I.T."/>
            <person name="Eisen J.A."/>
            <person name="Karp P.D."/>
            <person name="Bovee D.Sr."/>
            <person name="Chapman P."/>
            <person name="Clendenning J."/>
            <person name="Deatherage G."/>
            <person name="Gillet W."/>
            <person name="Grant C."/>
            <person name="Kutyavin T."/>
            <person name="Levy R."/>
            <person name="Li M.J."/>
            <person name="McClelland E."/>
            <person name="Palmieri A."/>
            <person name="Raymond C."/>
            <person name="Rouse G."/>
            <person name="Saenphimmachak C."/>
            <person name="Wu Z."/>
            <person name="Romero P."/>
            <person name="Gordon D."/>
            <person name="Zhang S."/>
            <person name="Yoo H."/>
            <person name="Tao Y."/>
            <person name="Biddle P."/>
            <person name="Jung M."/>
            <person name="Krespan W."/>
            <person name="Perry M."/>
            <person name="Gordon-Kamm B."/>
            <person name="Liao L."/>
            <person name="Kim S."/>
            <person name="Hendrick C."/>
            <person name="Zhao Z.Y."/>
            <person name="Dolan M."/>
            <person name="Chumley F."/>
            <person name="Tingey S.V."/>
            <person name="Tomb J.F."/>
            <person name="Gordon M.P."/>
            <person name="Olson M.V."/>
            <person name="Nester E.W."/>
        </authorList>
    </citation>
    <scope>NUCLEOTIDE SEQUENCE [LARGE SCALE GENOMIC DNA]</scope>
    <source>
        <strain evidence="2">C58 / ATCC 33970</strain>
    </source>
</reference>
<accession>Q8U596</accession>
<dbReference type="KEGG" id="atu:Atu1639"/>
<dbReference type="HOGENOM" id="CLU_2662896_0_0_5"/>
<dbReference type="AlphaFoldDB" id="Q8U596"/>
<evidence type="ECO:0000313" key="1">
    <source>
        <dbReference type="EMBL" id="AAK87417.2"/>
    </source>
</evidence>
<sequence>MQSRPASRASRACPWRLAIEFKRQLLRPFVLFENVKRPGDDDFRAALQFAAPFKRALTHVAGAGDDGKGIFYGCV</sequence>
<dbReference type="Proteomes" id="UP000000813">
    <property type="component" value="Chromosome circular"/>
</dbReference>
<evidence type="ECO:0000313" key="2">
    <source>
        <dbReference type="Proteomes" id="UP000000813"/>
    </source>
</evidence>
<dbReference type="EnsemblBacteria" id="AAK87417">
    <property type="protein sequence ID" value="AAK87417"/>
    <property type="gene ID" value="Atu1639"/>
</dbReference>
<name>Q8U596_AGRFC</name>
<dbReference type="BioCyc" id="AGRO:ATU1639-MONOMER"/>
<gene>
    <name evidence="1" type="ordered locus">Atu1639</name>
</gene>
<dbReference type="STRING" id="176299.Atu1639"/>
<proteinExistence type="predicted"/>
<keyword evidence="2" id="KW-1185">Reference proteome</keyword>